<evidence type="ECO:0000256" key="1">
    <source>
        <dbReference type="SAM" id="MobiDB-lite"/>
    </source>
</evidence>
<protein>
    <submittedName>
        <fullName evidence="2">Uncharacterized protein</fullName>
    </submittedName>
</protein>
<dbReference type="AlphaFoldDB" id="A0AAV6VB29"/>
<reference evidence="2 3" key="1">
    <citation type="journal article" date="2022" name="Nat. Ecol. Evol.">
        <title>A masculinizing supergene underlies an exaggerated male reproductive morph in a spider.</title>
        <authorList>
            <person name="Hendrickx F."/>
            <person name="De Corte Z."/>
            <person name="Sonet G."/>
            <person name="Van Belleghem S.M."/>
            <person name="Kostlbacher S."/>
            <person name="Vangestel C."/>
        </authorList>
    </citation>
    <scope>NUCLEOTIDE SEQUENCE [LARGE SCALE GENOMIC DNA]</scope>
    <source>
        <strain evidence="2">W744_W776</strain>
    </source>
</reference>
<accession>A0AAV6VB29</accession>
<feature type="region of interest" description="Disordered" evidence="1">
    <location>
        <begin position="44"/>
        <end position="98"/>
    </location>
</feature>
<evidence type="ECO:0000313" key="3">
    <source>
        <dbReference type="Proteomes" id="UP000827092"/>
    </source>
</evidence>
<evidence type="ECO:0000313" key="2">
    <source>
        <dbReference type="EMBL" id="KAG8192886.1"/>
    </source>
</evidence>
<proteinExistence type="predicted"/>
<feature type="compositionally biased region" description="Basic and acidic residues" evidence="1">
    <location>
        <begin position="73"/>
        <end position="98"/>
    </location>
</feature>
<keyword evidence="3" id="KW-1185">Reference proteome</keyword>
<dbReference type="Proteomes" id="UP000827092">
    <property type="component" value="Unassembled WGS sequence"/>
</dbReference>
<dbReference type="EMBL" id="JAFNEN010000134">
    <property type="protein sequence ID" value="KAG8192886.1"/>
    <property type="molecule type" value="Genomic_DNA"/>
</dbReference>
<comment type="caution">
    <text evidence="2">The sequence shown here is derived from an EMBL/GenBank/DDBJ whole genome shotgun (WGS) entry which is preliminary data.</text>
</comment>
<sequence length="98" mass="11003">MSPPASQHPTILSLFSRPRSLRDPDRLLPRCNWRWDHGCLSPSDVTHTRPVYPNGRSAPAALRSRAAATTRGVRIDINRGHPHQHAETEAEPAQTHEM</sequence>
<organism evidence="2 3">
    <name type="scientific">Oedothorax gibbosus</name>
    <dbReference type="NCBI Taxonomy" id="931172"/>
    <lineage>
        <taxon>Eukaryota</taxon>
        <taxon>Metazoa</taxon>
        <taxon>Ecdysozoa</taxon>
        <taxon>Arthropoda</taxon>
        <taxon>Chelicerata</taxon>
        <taxon>Arachnida</taxon>
        <taxon>Araneae</taxon>
        <taxon>Araneomorphae</taxon>
        <taxon>Entelegynae</taxon>
        <taxon>Araneoidea</taxon>
        <taxon>Linyphiidae</taxon>
        <taxon>Erigoninae</taxon>
        <taxon>Oedothorax</taxon>
    </lineage>
</organism>
<feature type="compositionally biased region" description="Low complexity" evidence="1">
    <location>
        <begin position="56"/>
        <end position="71"/>
    </location>
</feature>
<gene>
    <name evidence="2" type="ORF">JTE90_014662</name>
</gene>
<name>A0AAV6VB29_9ARAC</name>